<dbReference type="InterPro" id="IPR032465">
    <property type="entry name" value="ACMSD"/>
</dbReference>
<evidence type="ECO:0000256" key="2">
    <source>
        <dbReference type="SAM" id="MobiDB-lite"/>
    </source>
</evidence>
<dbReference type="Proteomes" id="UP001595829">
    <property type="component" value="Unassembled WGS sequence"/>
</dbReference>
<reference evidence="5" key="1">
    <citation type="journal article" date="2019" name="Int. J. Syst. Evol. Microbiol.">
        <title>The Global Catalogue of Microorganisms (GCM) 10K type strain sequencing project: providing services to taxonomists for standard genome sequencing and annotation.</title>
        <authorList>
            <consortium name="The Broad Institute Genomics Platform"/>
            <consortium name="The Broad Institute Genome Sequencing Center for Infectious Disease"/>
            <person name="Wu L."/>
            <person name="Ma J."/>
        </authorList>
    </citation>
    <scope>NUCLEOTIDE SEQUENCE [LARGE SCALE GENOMIC DNA]</scope>
    <source>
        <strain evidence="5">CGMCC 4.1648</strain>
    </source>
</reference>
<proteinExistence type="predicted"/>
<dbReference type="EMBL" id="JBHSJD010000008">
    <property type="protein sequence ID" value="MFC5023269.1"/>
    <property type="molecule type" value="Genomic_DNA"/>
</dbReference>
<dbReference type="Pfam" id="PF04909">
    <property type="entry name" value="Amidohydro_2"/>
    <property type="match status" value="1"/>
</dbReference>
<comment type="caution">
    <text evidence="4">The sequence shown here is derived from an EMBL/GenBank/DDBJ whole genome shotgun (WGS) entry which is preliminary data.</text>
</comment>
<dbReference type="SUPFAM" id="SSF51556">
    <property type="entry name" value="Metallo-dependent hydrolases"/>
    <property type="match status" value="1"/>
</dbReference>
<dbReference type="PANTHER" id="PTHR21240">
    <property type="entry name" value="2-AMINO-3-CARBOXYLMUCONATE-6-SEMIALDEHYDE DECARBOXYLASE"/>
    <property type="match status" value="1"/>
</dbReference>
<evidence type="ECO:0000313" key="4">
    <source>
        <dbReference type="EMBL" id="MFC5023269.1"/>
    </source>
</evidence>
<dbReference type="InterPro" id="IPR032466">
    <property type="entry name" value="Metal_Hydrolase"/>
</dbReference>
<accession>A0ABV9XCT6</accession>
<sequence>MPIIDVHAHVGRWQFHLTTGDADTNLQQMDRYGIDLQIVSASEAVVYDAVAGNAALHKTLATRPRLLGYAVVNPNRVDESAVDLRRCLDTGRFVGAKIHTHYPGRLPGSREMAAAFDVVAEAGVPLLLHTWGREVTLLPELVEARPGLRVIMGHAGGDAWREAAHAAAACDRLYLEHCRTATDAGRIDYAREAGVPVERLLFGTDATLIDPCVSLGVIRDAHFTPDELERVLWRNAAELFHLEVPHRTPHAPNSRKERDAWNAGDY</sequence>
<protein>
    <submittedName>
        <fullName evidence="4">Amidohydrolase family protein</fullName>
    </submittedName>
</protein>
<gene>
    <name evidence="4" type="ORF">ACFPM3_14105</name>
</gene>
<organism evidence="4 5">
    <name type="scientific">Streptomyces coeruleoprunus</name>
    <dbReference type="NCBI Taxonomy" id="285563"/>
    <lineage>
        <taxon>Bacteria</taxon>
        <taxon>Bacillati</taxon>
        <taxon>Actinomycetota</taxon>
        <taxon>Actinomycetes</taxon>
        <taxon>Kitasatosporales</taxon>
        <taxon>Streptomycetaceae</taxon>
        <taxon>Streptomyces</taxon>
    </lineage>
</organism>
<dbReference type="PANTHER" id="PTHR21240:SF30">
    <property type="entry name" value="AMIDOHYDROLASE-RELATED DOMAIN-CONTAINING PROTEIN-RELATED"/>
    <property type="match status" value="1"/>
</dbReference>
<keyword evidence="5" id="KW-1185">Reference proteome</keyword>
<feature type="domain" description="Amidohydrolase-related" evidence="3">
    <location>
        <begin position="4"/>
        <end position="242"/>
    </location>
</feature>
<evidence type="ECO:0000313" key="5">
    <source>
        <dbReference type="Proteomes" id="UP001595829"/>
    </source>
</evidence>
<name>A0ABV9XCT6_9ACTN</name>
<evidence type="ECO:0000259" key="3">
    <source>
        <dbReference type="Pfam" id="PF04909"/>
    </source>
</evidence>
<dbReference type="Gene3D" id="3.20.20.140">
    <property type="entry name" value="Metal-dependent hydrolases"/>
    <property type="match status" value="1"/>
</dbReference>
<dbReference type="RefSeq" id="WP_345688075.1">
    <property type="nucleotide sequence ID" value="NZ_BAABIT010000001.1"/>
</dbReference>
<keyword evidence="1" id="KW-0456">Lyase</keyword>
<feature type="region of interest" description="Disordered" evidence="2">
    <location>
        <begin position="247"/>
        <end position="266"/>
    </location>
</feature>
<evidence type="ECO:0000256" key="1">
    <source>
        <dbReference type="ARBA" id="ARBA00023239"/>
    </source>
</evidence>
<dbReference type="InterPro" id="IPR006680">
    <property type="entry name" value="Amidohydro-rel"/>
</dbReference>